<name>A0A2A5ATA2_9GAMM</name>
<comment type="caution">
    <text evidence="1">The sequence shown here is derived from an EMBL/GenBank/DDBJ whole genome shotgun (WGS) entry which is preliminary data.</text>
</comment>
<dbReference type="SUPFAM" id="SSF53067">
    <property type="entry name" value="Actin-like ATPase domain"/>
    <property type="match status" value="1"/>
</dbReference>
<dbReference type="InterPro" id="IPR050696">
    <property type="entry name" value="FtsA/MreB"/>
</dbReference>
<proteinExistence type="predicted"/>
<evidence type="ECO:0000313" key="2">
    <source>
        <dbReference type="Proteomes" id="UP000218327"/>
    </source>
</evidence>
<reference evidence="2" key="1">
    <citation type="submission" date="2017-08" db="EMBL/GenBank/DDBJ databases">
        <title>A dynamic microbial community with high functional redundancy inhabits the cold, oxic subseafloor aquifer.</title>
        <authorList>
            <person name="Tully B.J."/>
            <person name="Wheat C.G."/>
            <person name="Glazer B.T."/>
            <person name="Huber J.A."/>
        </authorList>
    </citation>
    <scope>NUCLEOTIDE SEQUENCE [LARGE SCALE GENOMIC DNA]</scope>
</reference>
<dbReference type="Gene3D" id="3.30.420.40">
    <property type="match status" value="2"/>
</dbReference>
<accession>A0A2A5ATA2</accession>
<sequence>MQFFKKKAKSSSRVGLVINSDQLALACVENRDGEPYLLNCEMVKLQSEKDGGKALAKLVKDLELENTQCSYVLNRKDYNLHLVEAPEVEPDELRSAIRWKIKDLLDMKIEDAAIDVFPVPEEAYRGRNMVYVVASLKTRVQSIVELVNASGLEMAVIDIPELVMKNLSTRFIDDSKGVAFMDLRRNGSTMNITCNGELYLSRRINTQLDPDVMQSMEWDSLKDRLILEIQRSLDYYESQMGLNQISQIVIAQRQHDGAALAAALNDQLAAQVSVLDIAEHLKGASELAPELQQVCMAAIGATLRGKKQDPKADSAEQVAA</sequence>
<dbReference type="PANTHER" id="PTHR32432:SF3">
    <property type="entry name" value="ETHANOLAMINE UTILIZATION PROTEIN EUTJ"/>
    <property type="match status" value="1"/>
</dbReference>
<gene>
    <name evidence="1" type="ORF">COA96_14725</name>
</gene>
<evidence type="ECO:0008006" key="3">
    <source>
        <dbReference type="Google" id="ProtNLM"/>
    </source>
</evidence>
<dbReference type="AlphaFoldDB" id="A0A2A5ATA2"/>
<dbReference type="Gene3D" id="3.30.1490.300">
    <property type="match status" value="1"/>
</dbReference>
<protein>
    <recommendedName>
        <fullName evidence="3">MSHA biogenesis protein MshI</fullName>
    </recommendedName>
</protein>
<dbReference type="PANTHER" id="PTHR32432">
    <property type="entry name" value="CELL DIVISION PROTEIN FTSA-RELATED"/>
    <property type="match status" value="1"/>
</dbReference>
<dbReference type="Proteomes" id="UP000218327">
    <property type="component" value="Unassembled WGS sequence"/>
</dbReference>
<dbReference type="EMBL" id="NVVJ01000064">
    <property type="protein sequence ID" value="PCJ22360.1"/>
    <property type="molecule type" value="Genomic_DNA"/>
</dbReference>
<dbReference type="InterPro" id="IPR043129">
    <property type="entry name" value="ATPase_NBD"/>
</dbReference>
<evidence type="ECO:0000313" key="1">
    <source>
        <dbReference type="EMBL" id="PCJ22360.1"/>
    </source>
</evidence>
<organism evidence="1 2">
    <name type="scientific">SAR86 cluster bacterium</name>
    <dbReference type="NCBI Taxonomy" id="2030880"/>
    <lineage>
        <taxon>Bacteria</taxon>
        <taxon>Pseudomonadati</taxon>
        <taxon>Pseudomonadota</taxon>
        <taxon>Gammaproteobacteria</taxon>
        <taxon>SAR86 cluster</taxon>
    </lineage>
</organism>